<name>A0A674NBK9_TAKRU</name>
<keyword evidence="3" id="KW-1185">Reference proteome</keyword>
<dbReference type="Ensembl" id="ENSTRUT00000078199.1">
    <property type="protein sequence ID" value="ENSTRUP00000070580.1"/>
    <property type="gene ID" value="ENSTRUG00000028951.1"/>
</dbReference>
<dbReference type="GO" id="GO:0005509">
    <property type="term" value="F:calcium ion binding"/>
    <property type="evidence" value="ECO:0007669"/>
    <property type="project" value="InterPro"/>
</dbReference>
<sequence>MADKSEQTILTAMDFLKETFFKYADTDDDKGTMSKKELADLLRNQLDEVPHYFKKMDEDGDSKITFKEYMHYLTDLYECLPSCLLLPFCFLLAVQFQVRWSCSPGAPQSPHQSIIHTRWFAVQPSGTAWINISSLELIVDQPPRRLFVPPSLTRPEFAHRSLQITVA</sequence>
<dbReference type="InterPro" id="IPR011992">
    <property type="entry name" value="EF-hand-dom_pair"/>
</dbReference>
<dbReference type="PROSITE" id="PS50222">
    <property type="entry name" value="EF_HAND_2"/>
    <property type="match status" value="1"/>
</dbReference>
<dbReference type="InParanoid" id="A0A674NBK9"/>
<reference evidence="2" key="2">
    <citation type="submission" date="2025-08" db="UniProtKB">
        <authorList>
            <consortium name="Ensembl"/>
        </authorList>
    </citation>
    <scope>IDENTIFICATION</scope>
</reference>
<dbReference type="InterPro" id="IPR002048">
    <property type="entry name" value="EF_hand_dom"/>
</dbReference>
<accession>A0A674NBK9</accession>
<evidence type="ECO:0000313" key="3">
    <source>
        <dbReference type="Proteomes" id="UP000005226"/>
    </source>
</evidence>
<feature type="domain" description="EF-hand" evidence="1">
    <location>
        <begin position="44"/>
        <end position="79"/>
    </location>
</feature>
<dbReference type="Proteomes" id="UP000005226">
    <property type="component" value="Chromosome 7"/>
</dbReference>
<dbReference type="GeneTree" id="ENSGT00990000210733"/>
<dbReference type="Gene3D" id="1.10.238.10">
    <property type="entry name" value="EF-hand"/>
    <property type="match status" value="1"/>
</dbReference>
<protein>
    <recommendedName>
        <fullName evidence="1">EF-hand domain-containing protein</fullName>
    </recommendedName>
</protein>
<proteinExistence type="predicted"/>
<dbReference type="AlphaFoldDB" id="A0A674NBK9"/>
<reference evidence="2 3" key="1">
    <citation type="journal article" date="2011" name="Genome Biol. Evol.">
        <title>Integration of the genetic map and genome assembly of fugu facilitates insights into distinct features of genome evolution in teleosts and mammals.</title>
        <authorList>
            <person name="Kai W."/>
            <person name="Kikuchi K."/>
            <person name="Tohari S."/>
            <person name="Chew A.K."/>
            <person name="Tay A."/>
            <person name="Fujiwara A."/>
            <person name="Hosoya S."/>
            <person name="Suetake H."/>
            <person name="Naruse K."/>
            <person name="Brenner S."/>
            <person name="Suzuki Y."/>
            <person name="Venkatesh B."/>
        </authorList>
    </citation>
    <scope>NUCLEOTIDE SEQUENCE [LARGE SCALE GENOMIC DNA]</scope>
</reference>
<evidence type="ECO:0000313" key="2">
    <source>
        <dbReference type="Ensembl" id="ENSTRUP00000070580.1"/>
    </source>
</evidence>
<dbReference type="SMART" id="SM01394">
    <property type="entry name" value="S_100"/>
    <property type="match status" value="1"/>
</dbReference>
<evidence type="ECO:0000259" key="1">
    <source>
        <dbReference type="PROSITE" id="PS50222"/>
    </source>
</evidence>
<organism evidence="2 3">
    <name type="scientific">Takifugu rubripes</name>
    <name type="common">Japanese pufferfish</name>
    <name type="synonym">Fugu rubripes</name>
    <dbReference type="NCBI Taxonomy" id="31033"/>
    <lineage>
        <taxon>Eukaryota</taxon>
        <taxon>Metazoa</taxon>
        <taxon>Chordata</taxon>
        <taxon>Craniata</taxon>
        <taxon>Vertebrata</taxon>
        <taxon>Euteleostomi</taxon>
        <taxon>Actinopterygii</taxon>
        <taxon>Neopterygii</taxon>
        <taxon>Teleostei</taxon>
        <taxon>Neoteleostei</taxon>
        <taxon>Acanthomorphata</taxon>
        <taxon>Eupercaria</taxon>
        <taxon>Tetraodontiformes</taxon>
        <taxon>Tetradontoidea</taxon>
        <taxon>Tetraodontidae</taxon>
        <taxon>Takifugu</taxon>
    </lineage>
</organism>
<dbReference type="InterPro" id="IPR013787">
    <property type="entry name" value="S100_Ca-bd_sub"/>
</dbReference>
<dbReference type="Pfam" id="PF01023">
    <property type="entry name" value="S_100"/>
    <property type="match status" value="1"/>
</dbReference>
<dbReference type="SUPFAM" id="SSF47473">
    <property type="entry name" value="EF-hand"/>
    <property type="match status" value="1"/>
</dbReference>
<reference evidence="2" key="3">
    <citation type="submission" date="2025-09" db="UniProtKB">
        <authorList>
            <consortium name="Ensembl"/>
        </authorList>
    </citation>
    <scope>IDENTIFICATION</scope>
</reference>